<sequence length="129" mass="15351">MRSLLAWIIVSLLFSLPWGVKAGAEDGCFRQPVAFKGKVIQVRPPLLVVRNRQKIYFVRLGPLRLWQELGVSLRPGDRVGVRGWLCGEVVLPEVIRYPGGKVRFRDQWGRPLWRRRWWPGPRRRFWHRW</sequence>
<evidence type="ECO:0000313" key="2">
    <source>
        <dbReference type="Proteomes" id="UP000501253"/>
    </source>
</evidence>
<name>A0A6H1WSF5_9BACT</name>
<organism evidence="1 2">
    <name type="scientific">Thermosulfurimonas marina</name>
    <dbReference type="NCBI Taxonomy" id="2047767"/>
    <lineage>
        <taxon>Bacteria</taxon>
        <taxon>Pseudomonadati</taxon>
        <taxon>Thermodesulfobacteriota</taxon>
        <taxon>Thermodesulfobacteria</taxon>
        <taxon>Thermodesulfobacteriales</taxon>
        <taxon>Thermodesulfobacteriaceae</taxon>
        <taxon>Thermosulfurimonas</taxon>
    </lineage>
</organism>
<dbReference type="EMBL" id="CP042909">
    <property type="protein sequence ID" value="QJA06155.1"/>
    <property type="molecule type" value="Genomic_DNA"/>
</dbReference>
<protein>
    <recommendedName>
        <fullName evidence="3">DUF5666 domain-containing protein</fullName>
    </recommendedName>
</protein>
<keyword evidence="2" id="KW-1185">Reference proteome</keyword>
<dbReference type="KEGG" id="tmai:FVE67_04785"/>
<dbReference type="Proteomes" id="UP000501253">
    <property type="component" value="Chromosome"/>
</dbReference>
<reference evidence="1 2" key="1">
    <citation type="submission" date="2019-08" db="EMBL/GenBank/DDBJ databases">
        <title>Complete genome sequence of Thermosulfurimonas marina SU872T, an anaerobic thermophilic chemolithoautotrophic bacterium isolated from a shallow marine hydrothermal vent.</title>
        <authorList>
            <person name="Allioux M."/>
            <person name="Jebbar M."/>
            <person name="Slobodkina G."/>
            <person name="Slobodkin A."/>
            <person name="Moalic Y."/>
            <person name="Frolova A."/>
            <person name="Shao Z."/>
            <person name="Alain K."/>
        </authorList>
    </citation>
    <scope>NUCLEOTIDE SEQUENCE [LARGE SCALE GENOMIC DNA]</scope>
    <source>
        <strain evidence="1 2">SU872</strain>
    </source>
</reference>
<evidence type="ECO:0000313" key="1">
    <source>
        <dbReference type="EMBL" id="QJA06155.1"/>
    </source>
</evidence>
<dbReference type="RefSeq" id="WP_168719503.1">
    <property type="nucleotide sequence ID" value="NZ_CP042909.1"/>
</dbReference>
<accession>A0A6H1WSF5</accession>
<proteinExistence type="predicted"/>
<gene>
    <name evidence="1" type="ORF">FVE67_04785</name>
</gene>
<evidence type="ECO:0008006" key="3">
    <source>
        <dbReference type="Google" id="ProtNLM"/>
    </source>
</evidence>
<dbReference type="AlphaFoldDB" id="A0A6H1WSF5"/>